<name>A0A4U5M2S5_STECR</name>
<dbReference type="Proteomes" id="UP000298663">
    <property type="component" value="Unassembled WGS sequence"/>
</dbReference>
<evidence type="ECO:0000313" key="2">
    <source>
        <dbReference type="Proteomes" id="UP000298663"/>
    </source>
</evidence>
<reference evidence="1 2" key="1">
    <citation type="journal article" date="2015" name="Genome Biol.">
        <title>Comparative genomics of Steinernema reveals deeply conserved gene regulatory networks.</title>
        <authorList>
            <person name="Dillman A.R."/>
            <person name="Macchietto M."/>
            <person name="Porter C.F."/>
            <person name="Rogers A."/>
            <person name="Williams B."/>
            <person name="Antoshechkin I."/>
            <person name="Lee M.M."/>
            <person name="Goodwin Z."/>
            <person name="Lu X."/>
            <person name="Lewis E.E."/>
            <person name="Goodrich-Blair H."/>
            <person name="Stock S.P."/>
            <person name="Adams B.J."/>
            <person name="Sternberg P.W."/>
            <person name="Mortazavi A."/>
        </authorList>
    </citation>
    <scope>NUCLEOTIDE SEQUENCE [LARGE SCALE GENOMIC DNA]</scope>
    <source>
        <strain evidence="1 2">ALL</strain>
    </source>
</reference>
<protein>
    <submittedName>
        <fullName evidence="1">Uncharacterized protein</fullName>
    </submittedName>
</protein>
<dbReference type="AlphaFoldDB" id="A0A4U5M2S5"/>
<sequence>MVERLISKAPCDGSHLLHMTRSQDFYPRCFRPVDQSLLSENEMCVAHTPACSSLLQHRSSSRPVNRSCFTVNEKRTHHLD</sequence>
<proteinExistence type="predicted"/>
<organism evidence="1 2">
    <name type="scientific">Steinernema carpocapsae</name>
    <name type="common">Entomopathogenic nematode</name>
    <dbReference type="NCBI Taxonomy" id="34508"/>
    <lineage>
        <taxon>Eukaryota</taxon>
        <taxon>Metazoa</taxon>
        <taxon>Ecdysozoa</taxon>
        <taxon>Nematoda</taxon>
        <taxon>Chromadorea</taxon>
        <taxon>Rhabditida</taxon>
        <taxon>Tylenchina</taxon>
        <taxon>Panagrolaimomorpha</taxon>
        <taxon>Strongyloidoidea</taxon>
        <taxon>Steinernematidae</taxon>
        <taxon>Steinernema</taxon>
    </lineage>
</organism>
<keyword evidence="2" id="KW-1185">Reference proteome</keyword>
<comment type="caution">
    <text evidence="1">The sequence shown here is derived from an EMBL/GenBank/DDBJ whole genome shotgun (WGS) entry which is preliminary data.</text>
</comment>
<gene>
    <name evidence="1" type="ORF">L596_026898</name>
</gene>
<evidence type="ECO:0000313" key="1">
    <source>
        <dbReference type="EMBL" id="TKR63010.1"/>
    </source>
</evidence>
<dbReference type="EMBL" id="AZBU02000010">
    <property type="protein sequence ID" value="TKR63010.1"/>
    <property type="molecule type" value="Genomic_DNA"/>
</dbReference>
<reference evidence="1 2" key="2">
    <citation type="journal article" date="2019" name="G3 (Bethesda)">
        <title>Hybrid Assembly of the Genome of the Entomopathogenic Nematode Steinernema carpocapsae Identifies the X-Chromosome.</title>
        <authorList>
            <person name="Serra L."/>
            <person name="Macchietto M."/>
            <person name="Macias-Munoz A."/>
            <person name="McGill C.J."/>
            <person name="Rodriguez I.M."/>
            <person name="Rodriguez B."/>
            <person name="Murad R."/>
            <person name="Mortazavi A."/>
        </authorList>
    </citation>
    <scope>NUCLEOTIDE SEQUENCE [LARGE SCALE GENOMIC DNA]</scope>
    <source>
        <strain evidence="1 2">ALL</strain>
    </source>
</reference>
<accession>A0A4U5M2S5</accession>